<evidence type="ECO:0000313" key="7">
    <source>
        <dbReference type="EMBL" id="KAE9188497.1"/>
    </source>
</evidence>
<evidence type="ECO:0000313" key="18">
    <source>
        <dbReference type="Proteomes" id="UP000460718"/>
    </source>
</evidence>
<keyword evidence="13" id="KW-1185">Reference proteome</keyword>
<evidence type="ECO:0000313" key="2">
    <source>
        <dbReference type="EMBL" id="KAE8933513.1"/>
    </source>
</evidence>
<evidence type="ECO:0000313" key="16">
    <source>
        <dbReference type="Proteomes" id="UP000440732"/>
    </source>
</evidence>
<dbReference type="EMBL" id="QXGD01000154">
    <property type="protein sequence ID" value="KAE9250257.1"/>
    <property type="molecule type" value="Genomic_DNA"/>
</dbReference>
<accession>A0A6A3SI40</accession>
<evidence type="ECO:0000313" key="8">
    <source>
        <dbReference type="EMBL" id="KAE9204452.1"/>
    </source>
</evidence>
<dbReference type="Proteomes" id="UP000441208">
    <property type="component" value="Unassembled WGS sequence"/>
</dbReference>
<dbReference type="EMBL" id="QXGA01001493">
    <property type="protein sequence ID" value="KAE9117577.1"/>
    <property type="molecule type" value="Genomic_DNA"/>
</dbReference>
<dbReference type="EMBL" id="QXFW01001354">
    <property type="protein sequence ID" value="KAE8992130.1"/>
    <property type="molecule type" value="Genomic_DNA"/>
</dbReference>
<evidence type="ECO:0000313" key="17">
    <source>
        <dbReference type="Proteomes" id="UP000441208"/>
    </source>
</evidence>
<evidence type="ECO:0000313" key="21">
    <source>
        <dbReference type="Proteomes" id="UP000488956"/>
    </source>
</evidence>
<protein>
    <recommendedName>
        <fullName evidence="22">Secreted protein</fullName>
    </recommendedName>
</protein>
<sequence>MWTNMAWCLIRHPSPTSLCCFALGYRCRICTFSHQDNAPHPWLYLLKCITSDFTITITRARIFGEGNPSDRDNFRTVRGM</sequence>
<dbReference type="EMBL" id="QXGC01001369">
    <property type="protein sequence ID" value="KAE9204452.1"/>
    <property type="molecule type" value="Genomic_DNA"/>
</dbReference>
<dbReference type="AlphaFoldDB" id="A0A6A3SI40"/>
<evidence type="ECO:0008006" key="22">
    <source>
        <dbReference type="Google" id="ProtNLM"/>
    </source>
</evidence>
<evidence type="ECO:0000313" key="15">
    <source>
        <dbReference type="Proteomes" id="UP000440367"/>
    </source>
</evidence>
<dbReference type="Proteomes" id="UP000437068">
    <property type="component" value="Unassembled WGS sequence"/>
</dbReference>
<evidence type="ECO:0000313" key="11">
    <source>
        <dbReference type="EMBL" id="KAE9316199.1"/>
    </source>
</evidence>
<evidence type="ECO:0000313" key="3">
    <source>
        <dbReference type="EMBL" id="KAE8992130.1"/>
    </source>
</evidence>
<keyword evidence="1" id="KW-0732">Signal</keyword>
<proteinExistence type="predicted"/>
<dbReference type="Proteomes" id="UP000440367">
    <property type="component" value="Unassembled WGS sequence"/>
</dbReference>
<evidence type="ECO:0000313" key="19">
    <source>
        <dbReference type="Proteomes" id="UP000476176"/>
    </source>
</evidence>
<evidence type="ECO:0000313" key="14">
    <source>
        <dbReference type="Proteomes" id="UP000437068"/>
    </source>
</evidence>
<feature type="signal peptide" evidence="1">
    <location>
        <begin position="1"/>
        <end position="19"/>
    </location>
</feature>
<reference evidence="12 13" key="1">
    <citation type="submission" date="2018-08" db="EMBL/GenBank/DDBJ databases">
        <title>Genomic investigation of the strawberry pathogen Phytophthora fragariae indicates pathogenicity is determined by transcriptional variation in three key races.</title>
        <authorList>
            <person name="Adams T.M."/>
            <person name="Armitage A.D."/>
            <person name="Sobczyk M.K."/>
            <person name="Bates H.J."/>
            <person name="Dunwell J.M."/>
            <person name="Nellist C.F."/>
            <person name="Harrison R.J."/>
        </authorList>
    </citation>
    <scope>NUCLEOTIDE SEQUENCE [LARGE SCALE GENOMIC DNA]</scope>
    <source>
        <strain evidence="10 14">A4</strain>
        <strain evidence="9 15">BC-1</strain>
        <strain evidence="8 19">BC-23</strain>
        <strain evidence="7 13">NOV-27</strain>
        <strain evidence="6 16">NOV-5</strain>
        <strain evidence="4 17">NOV-71</strain>
        <strain evidence="11 20">NOV-77</strain>
        <strain evidence="2 12">NOV-9</strain>
        <strain evidence="5 21">ONT-3</strain>
        <strain evidence="3 18">SCRP245</strain>
    </source>
</reference>
<dbReference type="Proteomes" id="UP000460718">
    <property type="component" value="Unassembled WGS sequence"/>
</dbReference>
<dbReference type="Proteomes" id="UP000488956">
    <property type="component" value="Unassembled WGS sequence"/>
</dbReference>
<evidence type="ECO:0000313" key="13">
    <source>
        <dbReference type="Proteomes" id="UP000433483"/>
    </source>
</evidence>
<evidence type="ECO:0000313" key="10">
    <source>
        <dbReference type="EMBL" id="KAE9291939.1"/>
    </source>
</evidence>
<dbReference type="Proteomes" id="UP000486351">
    <property type="component" value="Unassembled WGS sequence"/>
</dbReference>
<dbReference type="Proteomes" id="UP000429523">
    <property type="component" value="Unassembled WGS sequence"/>
</dbReference>
<evidence type="ECO:0000313" key="6">
    <source>
        <dbReference type="EMBL" id="KAE9117577.1"/>
    </source>
</evidence>
<dbReference type="Proteomes" id="UP000433483">
    <property type="component" value="Unassembled WGS sequence"/>
</dbReference>
<evidence type="ECO:0000313" key="5">
    <source>
        <dbReference type="EMBL" id="KAE9090291.1"/>
    </source>
</evidence>
<dbReference type="EMBL" id="QXFZ01001557">
    <property type="protein sequence ID" value="KAE9088489.1"/>
    <property type="molecule type" value="Genomic_DNA"/>
</dbReference>
<dbReference type="Proteomes" id="UP000440732">
    <property type="component" value="Unassembled WGS sequence"/>
</dbReference>
<name>A0A6A3SI40_9STRA</name>
<gene>
    <name evidence="10" type="ORF">PF001_g18938</name>
    <name evidence="9" type="ORF">PF002_g4881</name>
    <name evidence="8" type="ORF">PF004_g17841</name>
    <name evidence="7" type="ORF">PF005_g20031</name>
    <name evidence="6" type="ORF">PF006_g18781</name>
    <name evidence="4" type="ORF">PF007_g19952</name>
    <name evidence="11" type="ORF">PF008_g19068</name>
    <name evidence="2" type="ORF">PF009_g16479</name>
    <name evidence="5" type="ORF">PF010_g18647</name>
    <name evidence="3" type="ORF">PF011_g17663</name>
</gene>
<evidence type="ECO:0000313" key="4">
    <source>
        <dbReference type="EMBL" id="KAE9088489.1"/>
    </source>
</evidence>
<dbReference type="EMBL" id="QXGE01001492">
    <property type="protein sequence ID" value="KAE9291939.1"/>
    <property type="molecule type" value="Genomic_DNA"/>
</dbReference>
<evidence type="ECO:0000256" key="1">
    <source>
        <dbReference type="SAM" id="SignalP"/>
    </source>
</evidence>
<comment type="caution">
    <text evidence="6">The sequence shown here is derived from an EMBL/GenBank/DDBJ whole genome shotgun (WGS) entry which is preliminary data.</text>
</comment>
<organism evidence="6 16">
    <name type="scientific">Phytophthora fragariae</name>
    <dbReference type="NCBI Taxonomy" id="53985"/>
    <lineage>
        <taxon>Eukaryota</taxon>
        <taxon>Sar</taxon>
        <taxon>Stramenopiles</taxon>
        <taxon>Oomycota</taxon>
        <taxon>Peronosporomycetes</taxon>
        <taxon>Peronosporales</taxon>
        <taxon>Peronosporaceae</taxon>
        <taxon>Phytophthora</taxon>
    </lineage>
</organism>
<dbReference type="EMBL" id="QXGB01001582">
    <property type="protein sequence ID" value="KAE9188497.1"/>
    <property type="molecule type" value="Genomic_DNA"/>
</dbReference>
<dbReference type="EMBL" id="QXFY01001503">
    <property type="protein sequence ID" value="KAE9316199.1"/>
    <property type="molecule type" value="Genomic_DNA"/>
</dbReference>
<evidence type="ECO:0000313" key="20">
    <source>
        <dbReference type="Proteomes" id="UP000486351"/>
    </source>
</evidence>
<evidence type="ECO:0000313" key="12">
    <source>
        <dbReference type="Proteomes" id="UP000429523"/>
    </source>
</evidence>
<feature type="chain" id="PRO_5036166005" description="Secreted protein" evidence="1">
    <location>
        <begin position="20"/>
        <end position="80"/>
    </location>
</feature>
<dbReference type="EMBL" id="QXFX01001437">
    <property type="protein sequence ID" value="KAE9090291.1"/>
    <property type="molecule type" value="Genomic_DNA"/>
</dbReference>
<dbReference type="Proteomes" id="UP000476176">
    <property type="component" value="Unassembled WGS sequence"/>
</dbReference>
<evidence type="ECO:0000313" key="9">
    <source>
        <dbReference type="EMBL" id="KAE9250257.1"/>
    </source>
</evidence>
<dbReference type="EMBL" id="QXGF01001003">
    <property type="protein sequence ID" value="KAE8933513.1"/>
    <property type="molecule type" value="Genomic_DNA"/>
</dbReference>